<dbReference type="GO" id="GO:0043190">
    <property type="term" value="C:ATP-binding cassette (ABC) transporter complex"/>
    <property type="evidence" value="ECO:0007669"/>
    <property type="project" value="InterPro"/>
</dbReference>
<dbReference type="Gene3D" id="3.10.105.10">
    <property type="entry name" value="Dipeptide-binding Protein, Domain 3"/>
    <property type="match status" value="1"/>
</dbReference>
<evidence type="ECO:0000256" key="4">
    <source>
        <dbReference type="ARBA" id="ARBA00022729"/>
    </source>
</evidence>
<evidence type="ECO:0000256" key="3">
    <source>
        <dbReference type="ARBA" id="ARBA00022448"/>
    </source>
</evidence>
<dbReference type="PIRSF" id="PIRSF002741">
    <property type="entry name" value="MppA"/>
    <property type="match status" value="1"/>
</dbReference>
<sequence length="522" mass="57635">MGLSHLASGATIPPGTQLAAQQTLVRNIGSEVETLDPNIAESVPAHTVTEDLFEGLTANDNHGAIVPGIAETWEQKDADTWIFHLRKNAKWSNGDSLVAGDFVYGMQRLVDPKTASPYATAYGVFLLNGLDVAAGKKPPSALGVRAIDTHTLEIKTPNPVPFLPALMANTNLGPINAAIVKKFGENWTKPGNIVSDGAYMLKSWTVNDRIVVVKNPYYWDAANVQLSQVTYLPVENEDTDVKMYQSGANDWVYELPPGSYERMKQQYPKEIHNNAMLGLRYFSLNAADPLLKDVRVREALSMVIDRDLLVKRVLADGQIPMYGLIVPGTIGADVTRYPWADWPMSKRVAEAKKLLSEAGVAAGTTLHIAYNTSEGNKRLTIFMASEWKSKLGLNAQVDAMEFRVLLKQRHTGQYQVARNGWIGDYNDASTFLTLVACHSDQNDSNYCDPKAQKLLDQASASNDLVLRSKLQTQAADAIMDGYPIIALSQYTIPRLVKPYVGGYTDDNMLDRFRGKDLYILKH</sequence>
<keyword evidence="7" id="KW-1185">Reference proteome</keyword>
<dbReference type="Gene3D" id="3.40.190.10">
    <property type="entry name" value="Periplasmic binding protein-like II"/>
    <property type="match status" value="1"/>
</dbReference>
<dbReference type="STRING" id="28092.WM40_13150"/>
<dbReference type="AlphaFoldDB" id="A0A0F5K051"/>
<organism evidence="6 7">
    <name type="scientific">Robbsia andropogonis</name>
    <dbReference type="NCBI Taxonomy" id="28092"/>
    <lineage>
        <taxon>Bacteria</taxon>
        <taxon>Pseudomonadati</taxon>
        <taxon>Pseudomonadota</taxon>
        <taxon>Betaproteobacteria</taxon>
        <taxon>Burkholderiales</taxon>
        <taxon>Burkholderiaceae</taxon>
        <taxon>Robbsia</taxon>
    </lineage>
</organism>
<name>A0A0F5K051_9BURK</name>
<gene>
    <name evidence="6" type="ORF">WM40_13150</name>
</gene>
<comment type="caution">
    <text evidence="6">The sequence shown here is derived from an EMBL/GenBank/DDBJ whole genome shotgun (WGS) entry which is preliminary data.</text>
</comment>
<comment type="subcellular location">
    <subcellularLocation>
        <location evidence="1">Cell envelope</location>
    </subcellularLocation>
</comment>
<dbReference type="PROSITE" id="PS01040">
    <property type="entry name" value="SBP_BACTERIAL_5"/>
    <property type="match status" value="1"/>
</dbReference>
<dbReference type="CDD" id="cd08504">
    <property type="entry name" value="PBP2_OppA"/>
    <property type="match status" value="1"/>
</dbReference>
<evidence type="ECO:0000313" key="7">
    <source>
        <dbReference type="Proteomes" id="UP000033618"/>
    </source>
</evidence>
<dbReference type="PANTHER" id="PTHR30290:SF10">
    <property type="entry name" value="PERIPLASMIC OLIGOPEPTIDE-BINDING PROTEIN-RELATED"/>
    <property type="match status" value="1"/>
</dbReference>
<keyword evidence="3" id="KW-0813">Transport</keyword>
<protein>
    <submittedName>
        <fullName evidence="6">Peptide ABC transporter substrate-binding protein</fullName>
    </submittedName>
</protein>
<keyword evidence="4" id="KW-0732">Signal</keyword>
<dbReference type="PATRIC" id="fig|28092.6.peg.3095"/>
<comment type="similarity">
    <text evidence="2">Belongs to the bacterial solute-binding protein 5 family.</text>
</comment>
<dbReference type="InterPro" id="IPR039424">
    <property type="entry name" value="SBP_5"/>
</dbReference>
<dbReference type="GO" id="GO:0030288">
    <property type="term" value="C:outer membrane-bounded periplasmic space"/>
    <property type="evidence" value="ECO:0007669"/>
    <property type="project" value="TreeGrafter"/>
</dbReference>
<reference evidence="6 7" key="1">
    <citation type="submission" date="2015-03" db="EMBL/GenBank/DDBJ databases">
        <title>Draft Genome Sequence of Burkholderia andropogonis type strain ICMP2807, isolated from Sorghum bicolor.</title>
        <authorList>
            <person name="Lopes-Santos L."/>
            <person name="Castro D.B."/>
            <person name="Ottoboni L.M."/>
            <person name="Park D."/>
            <person name="Weirc B.S."/>
            <person name="Destefano S.A."/>
        </authorList>
    </citation>
    <scope>NUCLEOTIDE SEQUENCE [LARGE SCALE GENOMIC DNA]</scope>
    <source>
        <strain evidence="6 7">ICMP2807</strain>
    </source>
</reference>
<dbReference type="GO" id="GO:0015833">
    <property type="term" value="P:peptide transport"/>
    <property type="evidence" value="ECO:0007669"/>
    <property type="project" value="TreeGrafter"/>
</dbReference>
<evidence type="ECO:0000256" key="1">
    <source>
        <dbReference type="ARBA" id="ARBA00004196"/>
    </source>
</evidence>
<evidence type="ECO:0000259" key="5">
    <source>
        <dbReference type="Pfam" id="PF00496"/>
    </source>
</evidence>
<feature type="domain" description="Solute-binding protein family 5" evidence="5">
    <location>
        <begin position="65"/>
        <end position="439"/>
    </location>
</feature>
<accession>A0A0F5K051</accession>
<evidence type="ECO:0000313" key="6">
    <source>
        <dbReference type="EMBL" id="KKB63234.1"/>
    </source>
</evidence>
<dbReference type="GO" id="GO:1904680">
    <property type="term" value="F:peptide transmembrane transporter activity"/>
    <property type="evidence" value="ECO:0007669"/>
    <property type="project" value="TreeGrafter"/>
</dbReference>
<dbReference type="InterPro" id="IPR000914">
    <property type="entry name" value="SBP_5_dom"/>
</dbReference>
<dbReference type="Pfam" id="PF00496">
    <property type="entry name" value="SBP_bac_5"/>
    <property type="match status" value="1"/>
</dbReference>
<proteinExistence type="inferred from homology"/>
<dbReference type="SUPFAM" id="SSF53850">
    <property type="entry name" value="Periplasmic binding protein-like II"/>
    <property type="match status" value="1"/>
</dbReference>
<dbReference type="Gene3D" id="3.90.76.10">
    <property type="entry name" value="Dipeptide-binding Protein, Domain 1"/>
    <property type="match status" value="1"/>
</dbReference>
<dbReference type="Proteomes" id="UP000033618">
    <property type="component" value="Unassembled WGS sequence"/>
</dbReference>
<dbReference type="InterPro" id="IPR023765">
    <property type="entry name" value="SBP_5_CS"/>
</dbReference>
<dbReference type="InterPro" id="IPR030678">
    <property type="entry name" value="Peptide/Ni-bd"/>
</dbReference>
<dbReference type="FunFam" id="3.90.76.10:FF:000001">
    <property type="entry name" value="Oligopeptide ABC transporter substrate-binding protein"/>
    <property type="match status" value="1"/>
</dbReference>
<dbReference type="PANTHER" id="PTHR30290">
    <property type="entry name" value="PERIPLASMIC BINDING COMPONENT OF ABC TRANSPORTER"/>
    <property type="match status" value="1"/>
</dbReference>
<dbReference type="EMBL" id="LAQU01000012">
    <property type="protein sequence ID" value="KKB63234.1"/>
    <property type="molecule type" value="Genomic_DNA"/>
</dbReference>
<evidence type="ECO:0000256" key="2">
    <source>
        <dbReference type="ARBA" id="ARBA00005695"/>
    </source>
</evidence>